<dbReference type="InterPro" id="IPR051419">
    <property type="entry name" value="Lys/N-term_MeTrsfase_sf"/>
</dbReference>
<dbReference type="Proteomes" id="UP000187209">
    <property type="component" value="Unassembled WGS sequence"/>
</dbReference>
<accession>A0A1R2BR22</accession>
<sequence length="198" mass="23067">MASSQYGRPEYWEERYLHKKESFEWYQHWGGIKDIITQYVLPSHRILHAGCGTSSLPFEMKAEGYTNIVNMDNSKVLIDYMQETYQGQGMKWDLKDVRKMDNYPNLSFGAVIEKGLLDSILCGDRSRIMAKRMLDEIHRVLADNGVYISVTHAAPELRKHYFEGAKWAVRDYKIFKPQISSPQVSDEGVHYVYVCSKR</sequence>
<gene>
    <name evidence="5" type="ORF">SteCoe_20780</name>
</gene>
<evidence type="ECO:0000313" key="5">
    <source>
        <dbReference type="EMBL" id="OMJ79228.1"/>
    </source>
</evidence>
<dbReference type="SUPFAM" id="SSF53335">
    <property type="entry name" value="S-adenosyl-L-methionine-dependent methyltransferases"/>
    <property type="match status" value="1"/>
</dbReference>
<dbReference type="Gene3D" id="3.40.50.150">
    <property type="entry name" value="Vaccinia Virus protein VP39"/>
    <property type="match status" value="1"/>
</dbReference>
<dbReference type="PANTHER" id="PTHR12176:SF79">
    <property type="entry name" value="METHYLTRANSFERASE TYPE 11 DOMAIN-CONTAINING PROTEIN"/>
    <property type="match status" value="1"/>
</dbReference>
<evidence type="ECO:0000259" key="4">
    <source>
        <dbReference type="Pfam" id="PF08241"/>
    </source>
</evidence>
<evidence type="ECO:0000256" key="1">
    <source>
        <dbReference type="ARBA" id="ARBA00008361"/>
    </source>
</evidence>
<dbReference type="OrthoDB" id="411785at2759"/>
<dbReference type="GO" id="GO:0032259">
    <property type="term" value="P:methylation"/>
    <property type="evidence" value="ECO:0007669"/>
    <property type="project" value="UniProtKB-KW"/>
</dbReference>
<keyword evidence="6" id="KW-1185">Reference proteome</keyword>
<dbReference type="CDD" id="cd02440">
    <property type="entry name" value="AdoMet_MTases"/>
    <property type="match status" value="1"/>
</dbReference>
<feature type="domain" description="Methyltransferase type 11" evidence="4">
    <location>
        <begin position="47"/>
        <end position="148"/>
    </location>
</feature>
<protein>
    <recommendedName>
        <fullName evidence="4">Methyltransferase type 11 domain-containing protein</fullName>
    </recommendedName>
</protein>
<name>A0A1R2BR22_9CILI</name>
<keyword evidence="3" id="KW-0808">Transferase</keyword>
<comment type="similarity">
    <text evidence="1">Belongs to the methyltransferase superfamily.</text>
</comment>
<evidence type="ECO:0000256" key="3">
    <source>
        <dbReference type="ARBA" id="ARBA00022679"/>
    </source>
</evidence>
<dbReference type="InterPro" id="IPR013216">
    <property type="entry name" value="Methyltransf_11"/>
</dbReference>
<reference evidence="5 6" key="1">
    <citation type="submission" date="2016-11" db="EMBL/GenBank/DDBJ databases">
        <title>The macronuclear genome of Stentor coeruleus: a giant cell with tiny introns.</title>
        <authorList>
            <person name="Slabodnick M."/>
            <person name="Ruby J.G."/>
            <person name="Reiff S.B."/>
            <person name="Swart E.C."/>
            <person name="Gosai S."/>
            <person name="Prabakaran S."/>
            <person name="Witkowska E."/>
            <person name="Larue G.E."/>
            <person name="Fisher S."/>
            <person name="Freeman R.M."/>
            <person name="Gunawardena J."/>
            <person name="Chu W."/>
            <person name="Stover N.A."/>
            <person name="Gregory B.D."/>
            <person name="Nowacki M."/>
            <person name="Derisi J."/>
            <person name="Roy S.W."/>
            <person name="Marshall W.F."/>
            <person name="Sood P."/>
        </authorList>
    </citation>
    <scope>NUCLEOTIDE SEQUENCE [LARGE SCALE GENOMIC DNA]</scope>
    <source>
        <strain evidence="5">WM001</strain>
    </source>
</reference>
<organism evidence="5 6">
    <name type="scientific">Stentor coeruleus</name>
    <dbReference type="NCBI Taxonomy" id="5963"/>
    <lineage>
        <taxon>Eukaryota</taxon>
        <taxon>Sar</taxon>
        <taxon>Alveolata</taxon>
        <taxon>Ciliophora</taxon>
        <taxon>Postciliodesmatophora</taxon>
        <taxon>Heterotrichea</taxon>
        <taxon>Heterotrichida</taxon>
        <taxon>Stentoridae</taxon>
        <taxon>Stentor</taxon>
    </lineage>
</organism>
<dbReference type="Pfam" id="PF08241">
    <property type="entry name" value="Methyltransf_11"/>
    <property type="match status" value="1"/>
</dbReference>
<proteinExistence type="inferred from homology"/>
<dbReference type="AlphaFoldDB" id="A0A1R2BR22"/>
<dbReference type="InterPro" id="IPR029063">
    <property type="entry name" value="SAM-dependent_MTases_sf"/>
</dbReference>
<dbReference type="EMBL" id="MPUH01000481">
    <property type="protein sequence ID" value="OMJ79228.1"/>
    <property type="molecule type" value="Genomic_DNA"/>
</dbReference>
<dbReference type="FunFam" id="3.40.50.150:FF:000217">
    <property type="entry name" value="Methyltransferase protein 13"/>
    <property type="match status" value="1"/>
</dbReference>
<comment type="caution">
    <text evidence="5">The sequence shown here is derived from an EMBL/GenBank/DDBJ whole genome shotgun (WGS) entry which is preliminary data.</text>
</comment>
<dbReference type="GO" id="GO:0008757">
    <property type="term" value="F:S-adenosylmethionine-dependent methyltransferase activity"/>
    <property type="evidence" value="ECO:0007669"/>
    <property type="project" value="InterPro"/>
</dbReference>
<evidence type="ECO:0000313" key="6">
    <source>
        <dbReference type="Proteomes" id="UP000187209"/>
    </source>
</evidence>
<evidence type="ECO:0000256" key="2">
    <source>
        <dbReference type="ARBA" id="ARBA00022603"/>
    </source>
</evidence>
<keyword evidence="2" id="KW-0489">Methyltransferase</keyword>
<dbReference type="PANTHER" id="PTHR12176">
    <property type="entry name" value="SAM-DEPENDENT METHYLTRANSFERASE SUPERFAMILY PROTEIN"/>
    <property type="match status" value="1"/>
</dbReference>